<reference evidence="3" key="1">
    <citation type="journal article" date="2019" name="Int. J. Syst. Evol. Microbiol.">
        <title>The Global Catalogue of Microorganisms (GCM) 10K type strain sequencing project: providing services to taxonomists for standard genome sequencing and annotation.</title>
        <authorList>
            <consortium name="The Broad Institute Genomics Platform"/>
            <consortium name="The Broad Institute Genome Sequencing Center for Infectious Disease"/>
            <person name="Wu L."/>
            <person name="Ma J."/>
        </authorList>
    </citation>
    <scope>NUCLEOTIDE SEQUENCE [LARGE SCALE GENOMIC DNA]</scope>
    <source>
        <strain evidence="3">NBRC 110608</strain>
    </source>
</reference>
<accession>A0ABM8H7A3</accession>
<feature type="region of interest" description="Disordered" evidence="1">
    <location>
        <begin position="1"/>
        <end position="21"/>
    </location>
</feature>
<evidence type="ECO:0000256" key="1">
    <source>
        <dbReference type="SAM" id="MobiDB-lite"/>
    </source>
</evidence>
<dbReference type="EMBL" id="AP027735">
    <property type="protein sequence ID" value="BDZ56707.1"/>
    <property type="molecule type" value="Genomic_DNA"/>
</dbReference>
<gene>
    <name evidence="2" type="ORF">GCM10025872_03640</name>
</gene>
<organism evidence="2 3">
    <name type="scientific">Barrientosiimonas endolithica</name>
    <dbReference type="NCBI Taxonomy" id="1535208"/>
    <lineage>
        <taxon>Bacteria</taxon>
        <taxon>Bacillati</taxon>
        <taxon>Actinomycetota</taxon>
        <taxon>Actinomycetes</taxon>
        <taxon>Micrococcales</taxon>
        <taxon>Dermacoccaceae</taxon>
        <taxon>Barrientosiimonas</taxon>
    </lineage>
</organism>
<evidence type="ECO:0000313" key="3">
    <source>
        <dbReference type="Proteomes" id="UP001321421"/>
    </source>
</evidence>
<dbReference type="Proteomes" id="UP001321421">
    <property type="component" value="Chromosome"/>
</dbReference>
<feature type="region of interest" description="Disordered" evidence="1">
    <location>
        <begin position="164"/>
        <end position="186"/>
    </location>
</feature>
<evidence type="ECO:0000313" key="2">
    <source>
        <dbReference type="EMBL" id="BDZ56707.1"/>
    </source>
</evidence>
<protein>
    <submittedName>
        <fullName evidence="2">Uncharacterized protein</fullName>
    </submittedName>
</protein>
<sequence>MSGTARSRRSASVRRASASARTRLRGGRWRTARLAAPSSAGWVGTAVSSEAAGGLVAGAFLAGVAVRVEAFVVDGAFFALDGFLLAVDFLAVVDGLVVVALRVEAFLAVGFLAAGFLPAGAELDDVPDDVVAAVFFAAAVLRGRGVDGWLTSGLRSATRWPPRATAARPGRRRTPRGWCRGSCGRG</sequence>
<name>A0ABM8H7A3_9MICO</name>
<keyword evidence="3" id="KW-1185">Reference proteome</keyword>
<feature type="compositionally biased region" description="Basic residues" evidence="1">
    <location>
        <begin position="1"/>
        <end position="12"/>
    </location>
</feature>
<feature type="compositionally biased region" description="Low complexity" evidence="1">
    <location>
        <begin position="176"/>
        <end position="186"/>
    </location>
</feature>
<proteinExistence type="predicted"/>